<dbReference type="PANTHER" id="PTHR24123">
    <property type="entry name" value="ANKYRIN REPEAT-CONTAINING"/>
    <property type="match status" value="1"/>
</dbReference>
<dbReference type="InterPro" id="IPR002110">
    <property type="entry name" value="Ankyrin_rpt"/>
</dbReference>
<feature type="repeat" description="ANK" evidence="3">
    <location>
        <begin position="107"/>
        <end position="139"/>
    </location>
</feature>
<sequence length="202" mass="22113">MNASNINTKKARLWLHAILPLIYLLIAAHLPLVVNGELSAVDEDLFAALREEDIAAASAALAAGANINAISPSGQQTPLMQSVLHGRPNSVSWCLTNGADTTIAEKDGYTPMHGAAFQGHPHIAELLMKHGVPLRDLHNDGHEPAIRACWGSEPRHLATLHWFLEHGVPLVDIYDKCIEMTKNENIEAYLRGMMSSYNQDEL</sequence>
<keyword evidence="2 3" id="KW-0040">ANK repeat</keyword>
<organism evidence="5 6">
    <name type="scientific">Cyclostephanos tholiformis</name>
    <dbReference type="NCBI Taxonomy" id="382380"/>
    <lineage>
        <taxon>Eukaryota</taxon>
        <taxon>Sar</taxon>
        <taxon>Stramenopiles</taxon>
        <taxon>Ochrophyta</taxon>
        <taxon>Bacillariophyta</taxon>
        <taxon>Coscinodiscophyceae</taxon>
        <taxon>Thalassiosirophycidae</taxon>
        <taxon>Stephanodiscales</taxon>
        <taxon>Stephanodiscaceae</taxon>
        <taxon>Cyclostephanos</taxon>
    </lineage>
</organism>
<dbReference type="AlphaFoldDB" id="A0ABD3RCM0"/>
<evidence type="ECO:0008006" key="7">
    <source>
        <dbReference type="Google" id="ProtNLM"/>
    </source>
</evidence>
<dbReference type="PROSITE" id="PS50088">
    <property type="entry name" value="ANK_REPEAT"/>
    <property type="match status" value="1"/>
</dbReference>
<protein>
    <recommendedName>
        <fullName evidence="7">Ankyrin repeat domain-containing protein</fullName>
    </recommendedName>
</protein>
<dbReference type="SMART" id="SM00248">
    <property type="entry name" value="ANK"/>
    <property type="match status" value="3"/>
</dbReference>
<gene>
    <name evidence="5" type="ORF">ACHAXA_001587</name>
</gene>
<dbReference type="PANTHER" id="PTHR24123:SF33">
    <property type="entry name" value="PROTEIN HOS4"/>
    <property type="match status" value="1"/>
</dbReference>
<keyword evidence="6" id="KW-1185">Reference proteome</keyword>
<keyword evidence="4" id="KW-0812">Transmembrane</keyword>
<evidence type="ECO:0000256" key="3">
    <source>
        <dbReference type="PROSITE-ProRule" id="PRU00023"/>
    </source>
</evidence>
<dbReference type="InterPro" id="IPR051165">
    <property type="entry name" value="Multifunctional_ANK_Repeat"/>
</dbReference>
<dbReference type="Proteomes" id="UP001530377">
    <property type="component" value="Unassembled WGS sequence"/>
</dbReference>
<dbReference type="PROSITE" id="PS50297">
    <property type="entry name" value="ANK_REP_REGION"/>
    <property type="match status" value="1"/>
</dbReference>
<dbReference type="Pfam" id="PF12796">
    <property type="entry name" value="Ank_2"/>
    <property type="match status" value="1"/>
</dbReference>
<dbReference type="SUPFAM" id="SSF48403">
    <property type="entry name" value="Ankyrin repeat"/>
    <property type="match status" value="1"/>
</dbReference>
<dbReference type="Gene3D" id="1.25.40.20">
    <property type="entry name" value="Ankyrin repeat-containing domain"/>
    <property type="match status" value="1"/>
</dbReference>
<accession>A0ABD3RCM0</accession>
<dbReference type="InterPro" id="IPR036770">
    <property type="entry name" value="Ankyrin_rpt-contain_sf"/>
</dbReference>
<dbReference type="EMBL" id="JALLPB020000304">
    <property type="protein sequence ID" value="KAL3810762.1"/>
    <property type="molecule type" value="Genomic_DNA"/>
</dbReference>
<evidence type="ECO:0000313" key="6">
    <source>
        <dbReference type="Proteomes" id="UP001530377"/>
    </source>
</evidence>
<proteinExistence type="predicted"/>
<evidence type="ECO:0000256" key="2">
    <source>
        <dbReference type="ARBA" id="ARBA00023043"/>
    </source>
</evidence>
<keyword evidence="1" id="KW-0677">Repeat</keyword>
<feature type="transmembrane region" description="Helical" evidence="4">
    <location>
        <begin position="12"/>
        <end position="34"/>
    </location>
</feature>
<evidence type="ECO:0000256" key="4">
    <source>
        <dbReference type="SAM" id="Phobius"/>
    </source>
</evidence>
<keyword evidence="4" id="KW-1133">Transmembrane helix</keyword>
<reference evidence="5 6" key="1">
    <citation type="submission" date="2024-10" db="EMBL/GenBank/DDBJ databases">
        <title>Updated reference genomes for cyclostephanoid diatoms.</title>
        <authorList>
            <person name="Roberts W.R."/>
            <person name="Alverson A.J."/>
        </authorList>
    </citation>
    <scope>NUCLEOTIDE SEQUENCE [LARGE SCALE GENOMIC DNA]</scope>
    <source>
        <strain evidence="5 6">AJA228-03</strain>
    </source>
</reference>
<keyword evidence="4" id="KW-0472">Membrane</keyword>
<name>A0ABD3RCM0_9STRA</name>
<comment type="caution">
    <text evidence="5">The sequence shown here is derived from an EMBL/GenBank/DDBJ whole genome shotgun (WGS) entry which is preliminary data.</text>
</comment>
<evidence type="ECO:0000313" key="5">
    <source>
        <dbReference type="EMBL" id="KAL3810762.1"/>
    </source>
</evidence>
<evidence type="ECO:0000256" key="1">
    <source>
        <dbReference type="ARBA" id="ARBA00022737"/>
    </source>
</evidence>